<name>A0A7M3MFJ1_9BACT</name>
<sequence length="383" mass="41277">MSSSFATKFAIPEIIFGNGSINHLASCARGLGARRILLVSDQGVEDAGWVQVVMDILDQNSLECVYFNEIDSNPRDSQVHAGLEIYLAEGADVIVALGGGSPMDTAKGIGIIAGNGGNISDYEGANRIKRPLPPMIFAPTTAGSGSDMTQYSIITDVSRQVKMTVISRSLVPNISIIDPTMLRTKTEELIIASAVDALAHAVESYVSRLSSPFTDHHALQAIRLFVENLERAVEYRDPKALEQLSIASTAAGMSFSNAGLGALHSLAHSLGGMFDVLHGLVHPILLPAVMRFNMPHSLEKMAVIGRILLGPCPHSDEYAAEEGIHQLETLFKSLNVPTRLGEILPDPEVLEPICKMAVYDACTLTNPCDVTWEDLQSICKEAW</sequence>
<dbReference type="AlphaFoldDB" id="A0A7M3MFJ1"/>
<dbReference type="OrthoDB" id="9778433at2"/>
<feature type="domain" description="Alcohol dehydrogenase iron-type/glycerol dehydrogenase GldA" evidence="3">
    <location>
        <begin position="13"/>
        <end position="179"/>
    </location>
</feature>
<evidence type="ECO:0000259" key="3">
    <source>
        <dbReference type="Pfam" id="PF00465"/>
    </source>
</evidence>
<dbReference type="InterPro" id="IPR056798">
    <property type="entry name" value="ADH_Fe_C"/>
</dbReference>
<dbReference type="SUPFAM" id="SSF56796">
    <property type="entry name" value="Dehydroquinate synthase-like"/>
    <property type="match status" value="1"/>
</dbReference>
<dbReference type="GO" id="GO:0004022">
    <property type="term" value="F:alcohol dehydrogenase (NAD+) activity"/>
    <property type="evidence" value="ECO:0007669"/>
    <property type="project" value="TreeGrafter"/>
</dbReference>
<dbReference type="FunFam" id="1.20.1090.10:FF:000001">
    <property type="entry name" value="Aldehyde-alcohol dehydrogenase"/>
    <property type="match status" value="1"/>
</dbReference>
<dbReference type="GO" id="GO:0046872">
    <property type="term" value="F:metal ion binding"/>
    <property type="evidence" value="ECO:0007669"/>
    <property type="project" value="InterPro"/>
</dbReference>
<accession>A0A7M3MFJ1</accession>
<dbReference type="Pfam" id="PF25137">
    <property type="entry name" value="ADH_Fe_C"/>
    <property type="match status" value="1"/>
</dbReference>
<organism evidence="5 6">
    <name type="scientific">Oceanidesulfovibrio indonesiensis</name>
    <dbReference type="NCBI Taxonomy" id="54767"/>
    <lineage>
        <taxon>Bacteria</taxon>
        <taxon>Pseudomonadati</taxon>
        <taxon>Thermodesulfobacteriota</taxon>
        <taxon>Desulfovibrionia</taxon>
        <taxon>Desulfovibrionales</taxon>
        <taxon>Desulfovibrionaceae</taxon>
        <taxon>Oceanidesulfovibrio</taxon>
    </lineage>
</organism>
<dbReference type="EMBL" id="QMIE01000005">
    <property type="protein sequence ID" value="TVM17888.1"/>
    <property type="molecule type" value="Genomic_DNA"/>
</dbReference>
<evidence type="ECO:0000313" key="6">
    <source>
        <dbReference type="Proteomes" id="UP000448292"/>
    </source>
</evidence>
<feature type="domain" description="Fe-containing alcohol dehydrogenase-like C-terminal" evidence="4">
    <location>
        <begin position="191"/>
        <end position="383"/>
    </location>
</feature>
<dbReference type="InterPro" id="IPR039697">
    <property type="entry name" value="Alcohol_dehydrogenase_Fe"/>
</dbReference>
<dbReference type="Gene3D" id="3.40.50.1970">
    <property type="match status" value="1"/>
</dbReference>
<dbReference type="Gene3D" id="1.20.1090.10">
    <property type="entry name" value="Dehydroquinate synthase-like - alpha domain"/>
    <property type="match status" value="1"/>
</dbReference>
<reference evidence="5 6" key="1">
    <citation type="submission" date="2018-06" db="EMBL/GenBank/DDBJ databases">
        <title>Complete genome of Desulfovibrio indonesiensis P37SLT.</title>
        <authorList>
            <person name="Crispim J.S."/>
            <person name="Vidigal P.M.P."/>
            <person name="Silva L.C.F."/>
            <person name="Laguardia C.N."/>
            <person name="Araujo L.C."/>
            <person name="Dias R.S."/>
            <person name="Sousa M.P."/>
            <person name="Paula S.O."/>
            <person name="Silva C."/>
        </authorList>
    </citation>
    <scope>NUCLEOTIDE SEQUENCE [LARGE SCALE GENOMIC DNA]</scope>
    <source>
        <strain evidence="5 6">P37SLT</strain>
    </source>
</reference>
<evidence type="ECO:0000256" key="1">
    <source>
        <dbReference type="ARBA" id="ARBA00007358"/>
    </source>
</evidence>
<dbReference type="InterPro" id="IPR001670">
    <property type="entry name" value="ADH_Fe/GldA"/>
</dbReference>
<dbReference type="Pfam" id="PF00465">
    <property type="entry name" value="Fe-ADH"/>
    <property type="match status" value="1"/>
</dbReference>
<keyword evidence="2" id="KW-0560">Oxidoreductase</keyword>
<proteinExistence type="inferred from homology"/>
<keyword evidence="6" id="KW-1185">Reference proteome</keyword>
<dbReference type="FunFam" id="3.40.50.1970:FF:000003">
    <property type="entry name" value="Alcohol dehydrogenase, iron-containing"/>
    <property type="match status" value="1"/>
</dbReference>
<dbReference type="PANTHER" id="PTHR11496:SF83">
    <property type="entry name" value="HYDROXYACID-OXOACID TRANSHYDROGENASE, MITOCHONDRIAL"/>
    <property type="match status" value="1"/>
</dbReference>
<evidence type="ECO:0000313" key="5">
    <source>
        <dbReference type="EMBL" id="TVM17888.1"/>
    </source>
</evidence>
<comment type="caution">
    <text evidence="5">The sequence shown here is derived from an EMBL/GenBank/DDBJ whole genome shotgun (WGS) entry which is preliminary data.</text>
</comment>
<gene>
    <name evidence="5" type="ORF">DPQ33_07195</name>
</gene>
<comment type="similarity">
    <text evidence="1">Belongs to the iron-containing alcohol dehydrogenase family.</text>
</comment>
<evidence type="ECO:0000259" key="4">
    <source>
        <dbReference type="Pfam" id="PF25137"/>
    </source>
</evidence>
<protein>
    <submittedName>
        <fullName evidence="5">Alcohol dehydrogenase</fullName>
    </submittedName>
</protein>
<dbReference type="PANTHER" id="PTHR11496">
    <property type="entry name" value="ALCOHOL DEHYDROGENASE"/>
    <property type="match status" value="1"/>
</dbReference>
<dbReference type="RefSeq" id="WP_144302541.1">
    <property type="nucleotide sequence ID" value="NZ_QMIE01000005.1"/>
</dbReference>
<dbReference type="Proteomes" id="UP000448292">
    <property type="component" value="Unassembled WGS sequence"/>
</dbReference>
<evidence type="ECO:0000256" key="2">
    <source>
        <dbReference type="ARBA" id="ARBA00023002"/>
    </source>
</evidence>